<keyword evidence="3" id="KW-0732">Signal</keyword>
<feature type="region of interest" description="Disordered" evidence="1">
    <location>
        <begin position="241"/>
        <end position="264"/>
    </location>
</feature>
<keyword evidence="5" id="KW-1185">Reference proteome</keyword>
<dbReference type="Pfam" id="PF05593">
    <property type="entry name" value="RHS_repeat"/>
    <property type="match status" value="1"/>
</dbReference>
<evidence type="ECO:0000256" key="1">
    <source>
        <dbReference type="SAM" id="MobiDB-lite"/>
    </source>
</evidence>
<feature type="compositionally biased region" description="Basic and acidic residues" evidence="1">
    <location>
        <begin position="31"/>
        <end position="42"/>
    </location>
</feature>
<dbReference type="PANTHER" id="PTHR32305:SF15">
    <property type="entry name" value="PROTEIN RHSA-RELATED"/>
    <property type="match status" value="1"/>
</dbReference>
<comment type="caution">
    <text evidence="4">The sequence shown here is derived from an EMBL/GenBank/DDBJ whole genome shotgun (WGS) entry which is preliminary data.</text>
</comment>
<dbReference type="InterPro" id="IPR022385">
    <property type="entry name" value="Rhs_assc_core"/>
</dbReference>
<feature type="region of interest" description="Disordered" evidence="1">
    <location>
        <begin position="21"/>
        <end position="42"/>
    </location>
</feature>
<accession>A0A8J3X0R1</accession>
<feature type="signal peptide" evidence="3">
    <location>
        <begin position="1"/>
        <end position="25"/>
    </location>
</feature>
<feature type="region of interest" description="Disordered" evidence="1">
    <location>
        <begin position="1349"/>
        <end position="1385"/>
    </location>
</feature>
<gene>
    <name evidence="4" type="ORF">Pme01_21760</name>
</gene>
<evidence type="ECO:0000313" key="5">
    <source>
        <dbReference type="Proteomes" id="UP000599074"/>
    </source>
</evidence>
<keyword evidence="2" id="KW-1133">Transmembrane helix</keyword>
<feature type="transmembrane region" description="Helical" evidence="2">
    <location>
        <begin position="1993"/>
        <end position="2012"/>
    </location>
</feature>
<reference evidence="4" key="1">
    <citation type="submission" date="2021-01" db="EMBL/GenBank/DDBJ databases">
        <title>Whole genome shotgun sequence of Planosporangium mesophilum NBRC 109066.</title>
        <authorList>
            <person name="Komaki H."/>
            <person name="Tamura T."/>
        </authorList>
    </citation>
    <scope>NUCLEOTIDE SEQUENCE</scope>
    <source>
        <strain evidence="4">NBRC 109066</strain>
    </source>
</reference>
<sequence length="2055" mass="214461">MAWLIAIALVASLLEAPALPTPAAAAPKPSKTRDECRSLQRPDRASAAMAARLCGKRVEVTGLVSETDQVFANANGTFTVEHRYRPVRVNRAGKWFPVDTTLQRDNAGRIVPAAASADMSFSSGGAGPLVTLRRDGAEVSLSSPFGGLPVPTLAANTATYSEVLPGVDLVLSADVDGYTERLVIKNRQAGAQKALAKLDFPVAGKGASVKTDAHGNLSVVDAKGQALFVGSTPLMWDATAGQAGKSKAGNKGKSGPRHKTMKTSATAGAVSVLPDQGMLADPATVYPVTIDPELTANRGGWGLVDSATPDTHYWNVTNDIEAGTWNDGVDRVRSYLTMNAGSALAGAHVLSATLNLYEKWAPSCDPRAVEVHESNGAVDANLTWNTQPGVGALQQSVSTAKGFSPDGIGGASSCPAGTVGFDVTAATQKAANQGSSAVTLVVTAADETDTNSWKQFDNNPTLTITTNSIPQQPTTASTTPAVACATGDARPYIGSTTPQLQVTTGDAEGSPLTTTFEWFVAGGSKIGQASASRMAGSPVLVTVPAGAFADGGTYAWRAASNDGMDTGPWSPWCEFAVDVTAPTTAPDVSSNTYRKDTWSGAADTAGTFDLGGAGITDVTSYLYGLDTNPPTTSVNATGLGGTASVSITPPSDGPHVLYVQSVDRAGNASPTTAYHFNVGVGAPIAPADGDTVAGKIKLSGVAQPGTTSITYQWRRAETDAWTAIPASDVTVASGGAAVSWPLSTTGNGAFPDLIWNIESTLAAADAQRIPRDGPLQIRATFANPAGAASSPVKITFDRNQASAAVTQVGPGSVNAVTGNYTVSSSDVSAGSGLGVGRTFNTRRATATDTANMFGPGWVSSVSVAGSSAPYTELTVVGSLVQVGLPDGTTLGFTAKATTATGTTFTSPTGQDDLQLTYASANDTYTLSKTGDATVIFTHLATVDVGSYQPTAVTPAGSSTSATYAWEKATVDGTDVVRPTRVLASVPAGVDCTAALVRGCQALTFTYAATTTATGSDAGQWGDYTGRLASVDYTAYAPDTVAMRTITMARYAYDSTGRLRQQWDPRRDYTTSSGATVHVGITYSYDSDGLLTTLTPPAQEPWQLGYTTLPSDSGKGRLTTVTRSALSAGTATTTVVYNVPISGSGAPYDLSPLATMSWGQNEAPVTGTAVFSPGHKPTGNQAAGQLPSSYEGATITYFDTNGHPVNVARPGGFIDTTWYDAYGATVRTLTAGNRQTALNSSTSVAGQAATAARLSTITTYSADGQRQLEVLGSEHDVTLSDGSIVRGRTHTVNRYDEGAPAYGGPYNLVTTSTESVRYINATGLQVDADARTTVTSYDWTLRQPTAVTTDPGGLSLTKRTSYDPGTGQVTATTNPAGGTSNTTPATQLTTYYRSGTGSGHPECDNHPEWTGLVCTTGPGGQARSGPELPVTVTTYDLYGQPRVKTEKSSAGTLRTTTTTYDNAGRASAVTVTTADSLGTALPITRNVYDPASGQLTATESLDASGSVTARITRAYDTLGRITSYTDADGNTTTTTYDLASRPTTITDPKGTQTFTYDSGWERRGLLTQVQDSQGGTFTAEYDAEGNAFRENWPNNIVVTRGYNEAGTQTGVVYAQTGCGQADCTLYSAYSGADAHNRQRWQNSTLSAEWDGYDAAGRLNITSTTVAGQCTSRAYGFDTNSNRTVLNTFNPASDGTCQMSTQANSRSWRYDNADRLTGAYTYDALGRTVTLPAADTATGSSDTQMTYYANDMARTSTQNGRSATYDLDVIANRIRSWTDGSVSKRNHYDNDTDVPAWTDEGNGNTSRQIPGITGIAATFTNTTGNVYLISDLRGNFVGGVVAGSAGLASTSQYDPFGTPTQAGDVGNRRYGWLGQTQRAADNPAGLVAMGARTYNPATGRFLSVDSVYGGNANAYDYCSGDGVNCTDTSGMWGTWYLNCGGSWRSNYSGFWTSGYNFNIRCAVGHGYVNTFAYAWPVLGAVVGAYIGMAGINPGTILGGAFAGAILGAIVPWYYSTFCRRQDGVYFNGTIYERWPNAYGRKWWSTSTYPGWFWETCH</sequence>
<dbReference type="Gene3D" id="2.180.10.10">
    <property type="entry name" value="RHS repeat-associated core"/>
    <property type="match status" value="1"/>
</dbReference>
<feature type="chain" id="PRO_5035194474" description="Intein C-terminal splicing domain-containing protein" evidence="3">
    <location>
        <begin position="26"/>
        <end position="2055"/>
    </location>
</feature>
<proteinExistence type="predicted"/>
<dbReference type="EMBL" id="BOON01000018">
    <property type="protein sequence ID" value="GII22579.1"/>
    <property type="molecule type" value="Genomic_DNA"/>
</dbReference>
<feature type="compositionally biased region" description="Polar residues" evidence="1">
    <location>
        <begin position="1366"/>
        <end position="1385"/>
    </location>
</feature>
<dbReference type="InterPro" id="IPR031325">
    <property type="entry name" value="RHS_repeat"/>
</dbReference>
<feature type="transmembrane region" description="Helical" evidence="2">
    <location>
        <begin position="1968"/>
        <end position="1986"/>
    </location>
</feature>
<protein>
    <recommendedName>
        <fullName evidence="6">Intein C-terminal splicing domain-containing protein</fullName>
    </recommendedName>
</protein>
<keyword evidence="2" id="KW-0812">Transmembrane</keyword>
<dbReference type="Proteomes" id="UP000599074">
    <property type="component" value="Unassembled WGS sequence"/>
</dbReference>
<keyword evidence="2" id="KW-0472">Membrane</keyword>
<dbReference type="PANTHER" id="PTHR32305">
    <property type="match status" value="1"/>
</dbReference>
<feature type="compositionally biased region" description="Basic residues" evidence="1">
    <location>
        <begin position="248"/>
        <end position="261"/>
    </location>
</feature>
<evidence type="ECO:0000256" key="3">
    <source>
        <dbReference type="SAM" id="SignalP"/>
    </source>
</evidence>
<dbReference type="NCBIfam" id="TIGR03696">
    <property type="entry name" value="Rhs_assc_core"/>
    <property type="match status" value="1"/>
</dbReference>
<dbReference type="NCBIfam" id="NF033679">
    <property type="entry name" value="DNRLRE_dom"/>
    <property type="match status" value="1"/>
</dbReference>
<evidence type="ECO:0008006" key="6">
    <source>
        <dbReference type="Google" id="ProtNLM"/>
    </source>
</evidence>
<evidence type="ECO:0000256" key="2">
    <source>
        <dbReference type="SAM" id="Phobius"/>
    </source>
</evidence>
<organism evidence="4 5">
    <name type="scientific">Planosporangium mesophilum</name>
    <dbReference type="NCBI Taxonomy" id="689768"/>
    <lineage>
        <taxon>Bacteria</taxon>
        <taxon>Bacillati</taxon>
        <taxon>Actinomycetota</taxon>
        <taxon>Actinomycetes</taxon>
        <taxon>Micromonosporales</taxon>
        <taxon>Micromonosporaceae</taxon>
        <taxon>Planosporangium</taxon>
    </lineage>
</organism>
<evidence type="ECO:0000313" key="4">
    <source>
        <dbReference type="EMBL" id="GII22579.1"/>
    </source>
</evidence>
<dbReference type="NCBIfam" id="TIGR01643">
    <property type="entry name" value="YD_repeat_2x"/>
    <property type="match status" value="1"/>
</dbReference>
<dbReference type="InterPro" id="IPR006530">
    <property type="entry name" value="YD"/>
</dbReference>
<name>A0A8J3X0R1_9ACTN</name>
<dbReference type="InterPro" id="IPR050708">
    <property type="entry name" value="T6SS_VgrG/RHS"/>
</dbReference>